<dbReference type="GO" id="GO:0005886">
    <property type="term" value="C:plasma membrane"/>
    <property type="evidence" value="ECO:0007669"/>
    <property type="project" value="UniProtKB-SubCell"/>
</dbReference>
<dbReference type="InterPro" id="IPR052518">
    <property type="entry name" value="CHR_Transporter"/>
</dbReference>
<dbReference type="EMBL" id="VNJI01000022">
    <property type="protein sequence ID" value="TVY08591.1"/>
    <property type="molecule type" value="Genomic_DNA"/>
</dbReference>
<gene>
    <name evidence="8" type="ORF">FPZ49_18335</name>
</gene>
<dbReference type="GO" id="GO:0015109">
    <property type="term" value="F:chromate transmembrane transporter activity"/>
    <property type="evidence" value="ECO:0007669"/>
    <property type="project" value="InterPro"/>
</dbReference>
<comment type="subcellular location">
    <subcellularLocation>
        <location evidence="1">Cell membrane</location>
        <topology evidence="1">Multi-pass membrane protein</topology>
    </subcellularLocation>
</comment>
<keyword evidence="6 7" id="KW-0472">Membrane</keyword>
<evidence type="ECO:0000256" key="6">
    <source>
        <dbReference type="ARBA" id="ARBA00023136"/>
    </source>
</evidence>
<evidence type="ECO:0000256" key="3">
    <source>
        <dbReference type="ARBA" id="ARBA00022475"/>
    </source>
</evidence>
<feature type="transmembrane region" description="Helical" evidence="7">
    <location>
        <begin position="116"/>
        <end position="133"/>
    </location>
</feature>
<dbReference type="OrthoDB" id="9027281at2"/>
<name>A0A559K8Y3_9BACL</name>
<protein>
    <submittedName>
        <fullName evidence="8">Chromate transporter</fullName>
    </submittedName>
</protein>
<evidence type="ECO:0000256" key="4">
    <source>
        <dbReference type="ARBA" id="ARBA00022692"/>
    </source>
</evidence>
<comment type="caution">
    <text evidence="8">The sequence shown here is derived from an EMBL/GenBank/DDBJ whole genome shotgun (WGS) entry which is preliminary data.</text>
</comment>
<accession>A0A559K8Y3</accession>
<dbReference type="Pfam" id="PF02417">
    <property type="entry name" value="Chromate_transp"/>
    <property type="match status" value="1"/>
</dbReference>
<dbReference type="Proteomes" id="UP000317036">
    <property type="component" value="Unassembled WGS sequence"/>
</dbReference>
<keyword evidence="4 7" id="KW-0812">Transmembrane</keyword>
<proteinExistence type="inferred from homology"/>
<comment type="similarity">
    <text evidence="2">Belongs to the chromate ion transporter (CHR) (TC 2.A.51) family.</text>
</comment>
<dbReference type="RefSeq" id="WP_144849622.1">
    <property type="nucleotide sequence ID" value="NZ_VNJI01000022.1"/>
</dbReference>
<dbReference type="InterPro" id="IPR003370">
    <property type="entry name" value="Chromate_transpt"/>
</dbReference>
<dbReference type="PANTHER" id="PTHR43663">
    <property type="entry name" value="CHROMATE TRANSPORT PROTEIN-RELATED"/>
    <property type="match status" value="1"/>
</dbReference>
<dbReference type="PANTHER" id="PTHR43663:SF1">
    <property type="entry name" value="CHROMATE TRANSPORTER"/>
    <property type="match status" value="1"/>
</dbReference>
<evidence type="ECO:0000313" key="9">
    <source>
        <dbReference type="Proteomes" id="UP000317036"/>
    </source>
</evidence>
<keyword evidence="3" id="KW-1003">Cell membrane</keyword>
<evidence type="ECO:0000256" key="2">
    <source>
        <dbReference type="ARBA" id="ARBA00005262"/>
    </source>
</evidence>
<evidence type="ECO:0000313" key="8">
    <source>
        <dbReference type="EMBL" id="TVY08591.1"/>
    </source>
</evidence>
<sequence>MDLKLQRDIFIGFFRAGLLGYGGGPSSIPLVHTEVVTRYGWMTDEAFGDVLALANTLPGPIATKMAGYIGYKQGGWLGLVNAIIATVAPTVVMMLGLAGLLAAFRQSPVVKGMTEAIAPIIAVMLAPLANSMFKESKAGLGWKGCIILTAASLLLMEGLDVHPGLLIGALIVYGLAGPELRRVLSMPVRVRRSKGAARQSEKSESL</sequence>
<evidence type="ECO:0000256" key="7">
    <source>
        <dbReference type="SAM" id="Phobius"/>
    </source>
</evidence>
<dbReference type="AlphaFoldDB" id="A0A559K8Y3"/>
<evidence type="ECO:0000256" key="1">
    <source>
        <dbReference type="ARBA" id="ARBA00004651"/>
    </source>
</evidence>
<keyword evidence="9" id="KW-1185">Reference proteome</keyword>
<keyword evidence="5 7" id="KW-1133">Transmembrane helix</keyword>
<feature type="transmembrane region" description="Helical" evidence="7">
    <location>
        <begin position="140"/>
        <end position="159"/>
    </location>
</feature>
<feature type="transmembrane region" description="Helical" evidence="7">
    <location>
        <begin position="74"/>
        <end position="104"/>
    </location>
</feature>
<feature type="transmembrane region" description="Helical" evidence="7">
    <location>
        <begin position="165"/>
        <end position="184"/>
    </location>
</feature>
<evidence type="ECO:0000256" key="5">
    <source>
        <dbReference type="ARBA" id="ARBA00022989"/>
    </source>
</evidence>
<reference evidence="8 9" key="1">
    <citation type="submission" date="2019-07" db="EMBL/GenBank/DDBJ databases">
        <authorList>
            <person name="Kim J."/>
        </authorList>
    </citation>
    <scope>NUCLEOTIDE SEQUENCE [LARGE SCALE GENOMIC DNA]</scope>
    <source>
        <strain evidence="8 9">JC52</strain>
    </source>
</reference>
<organism evidence="8 9">
    <name type="scientific">Paenibacillus cremeus</name>
    <dbReference type="NCBI Taxonomy" id="2163881"/>
    <lineage>
        <taxon>Bacteria</taxon>
        <taxon>Bacillati</taxon>
        <taxon>Bacillota</taxon>
        <taxon>Bacilli</taxon>
        <taxon>Bacillales</taxon>
        <taxon>Paenibacillaceae</taxon>
        <taxon>Paenibacillus</taxon>
    </lineage>
</organism>